<name>A0A3G2L6P3_9FLAO</name>
<dbReference type="CDD" id="cd02966">
    <property type="entry name" value="TlpA_like_family"/>
    <property type="match status" value="1"/>
</dbReference>
<dbReference type="PROSITE" id="PS51257">
    <property type="entry name" value="PROKAR_LIPOPROTEIN"/>
    <property type="match status" value="1"/>
</dbReference>
<dbReference type="InterPro" id="IPR050553">
    <property type="entry name" value="Thioredoxin_ResA/DsbE_sf"/>
</dbReference>
<dbReference type="AlphaFoldDB" id="A0A3G2L6P3"/>
<dbReference type="PANTHER" id="PTHR42852:SF13">
    <property type="entry name" value="PROTEIN DIPZ"/>
    <property type="match status" value="1"/>
</dbReference>
<dbReference type="Proteomes" id="UP000276309">
    <property type="component" value="Chromosome"/>
</dbReference>
<dbReference type="SUPFAM" id="SSF52833">
    <property type="entry name" value="Thioredoxin-like"/>
    <property type="match status" value="1"/>
</dbReference>
<protein>
    <submittedName>
        <fullName evidence="2">TlpA family protein disulfide reductase</fullName>
    </submittedName>
</protein>
<dbReference type="OrthoDB" id="616241at2"/>
<dbReference type="PANTHER" id="PTHR42852">
    <property type="entry name" value="THIOL:DISULFIDE INTERCHANGE PROTEIN DSBE"/>
    <property type="match status" value="1"/>
</dbReference>
<evidence type="ECO:0000313" key="3">
    <source>
        <dbReference type="Proteomes" id="UP000276309"/>
    </source>
</evidence>
<keyword evidence="3" id="KW-1185">Reference proteome</keyword>
<dbReference type="EMBL" id="CP032050">
    <property type="protein sequence ID" value="AYN67925.1"/>
    <property type="molecule type" value="Genomic_DNA"/>
</dbReference>
<organism evidence="2 3">
    <name type="scientific">Euzebyella marina</name>
    <dbReference type="NCBI Taxonomy" id="1761453"/>
    <lineage>
        <taxon>Bacteria</taxon>
        <taxon>Pseudomonadati</taxon>
        <taxon>Bacteroidota</taxon>
        <taxon>Flavobacteriia</taxon>
        <taxon>Flavobacteriales</taxon>
        <taxon>Flavobacteriaceae</taxon>
        <taxon>Euzebyella</taxon>
    </lineage>
</organism>
<proteinExistence type="predicted"/>
<dbReference type="Gene3D" id="3.40.30.10">
    <property type="entry name" value="Glutaredoxin"/>
    <property type="match status" value="1"/>
</dbReference>
<evidence type="ECO:0000313" key="2">
    <source>
        <dbReference type="EMBL" id="AYN67925.1"/>
    </source>
</evidence>
<dbReference type="InterPro" id="IPR013740">
    <property type="entry name" value="Redoxin"/>
</dbReference>
<reference evidence="2 3" key="1">
    <citation type="submission" date="2018-08" db="EMBL/GenBank/DDBJ databases">
        <title>The reduced genetic potential of extracellular carbohydrate catabolism in Euzebyella marina RN62, a Flavobacteriia bacterium isolated from the hadal water.</title>
        <authorList>
            <person name="Xue C."/>
        </authorList>
    </citation>
    <scope>NUCLEOTIDE SEQUENCE [LARGE SCALE GENOMIC DNA]</scope>
    <source>
        <strain evidence="2 3">RN62</strain>
    </source>
</reference>
<dbReference type="KEGG" id="emar:D1013_11325"/>
<dbReference type="Pfam" id="PF08534">
    <property type="entry name" value="Redoxin"/>
    <property type="match status" value="1"/>
</dbReference>
<dbReference type="RefSeq" id="WP_121848940.1">
    <property type="nucleotide sequence ID" value="NZ_CP032050.1"/>
</dbReference>
<feature type="domain" description="Thioredoxin" evidence="1">
    <location>
        <begin position="243"/>
        <end position="401"/>
    </location>
</feature>
<gene>
    <name evidence="2" type="ORF">D1013_11325</name>
</gene>
<dbReference type="GO" id="GO:0016491">
    <property type="term" value="F:oxidoreductase activity"/>
    <property type="evidence" value="ECO:0007669"/>
    <property type="project" value="InterPro"/>
</dbReference>
<dbReference type="InterPro" id="IPR013766">
    <property type="entry name" value="Thioredoxin_domain"/>
</dbReference>
<evidence type="ECO:0000259" key="1">
    <source>
        <dbReference type="PROSITE" id="PS51352"/>
    </source>
</evidence>
<dbReference type="InterPro" id="IPR036249">
    <property type="entry name" value="Thioredoxin-like_sf"/>
</dbReference>
<dbReference type="PROSITE" id="PS51352">
    <property type="entry name" value="THIOREDOXIN_2"/>
    <property type="match status" value="1"/>
</dbReference>
<accession>A0A3G2L6P3</accession>
<sequence>MRYYLSYFIIFLLILASCKKHSRESTIADGLWLGELEAMDGYHLPFNFRLIRSENDSIHMEIYNADETIKVDEITIKQDSIIIHPPVFEGYFAGIFTEKSINGRFIKEELNRSVPFSAHYGQKERFKTGDKANVNVSGNWETVFSDGTDDRYVAKGVFEQKGKKVTGTFETATGDYRFLEGVVTGDSLKLSAFDGSHAFLFVAKATDSLLDGMFYSGNHFKEPFQAKRNDAFELPDADSLTFLKPGYDSFNFTFPNALGEQISLKDEQFKDKVVLLQIMGTWCPNCLDETKFYVDYIKKNRPDDVAMVALAFEYAKTEASAFKSINRLVERVDVPYPILLAQYGTTNKTEAQKKLPMLNHVLSYPTTIYLDKKGAVRKIHTGFNGPATGDKFVEFKSEFETFVQQLREE</sequence>